<reference evidence="2" key="2">
    <citation type="submission" date="2016-04" db="EMBL/GenBank/DDBJ databases">
        <authorList>
            <person name="Evans L.H."/>
            <person name="Alamgir A."/>
            <person name="Owens N."/>
            <person name="Weber N.D."/>
            <person name="Virtaneva K."/>
            <person name="Barbian K."/>
            <person name="Babar A."/>
            <person name="Rosenke K."/>
        </authorList>
    </citation>
    <scope>NUCLEOTIDE SEQUENCE</scope>
    <source>
        <strain evidence="2">UB2112</strain>
    </source>
</reference>
<name>A0A1K0G6C1_9BASI</name>
<organism evidence="2 4">
    <name type="scientific">Ustilago bromivora</name>
    <dbReference type="NCBI Taxonomy" id="307758"/>
    <lineage>
        <taxon>Eukaryota</taxon>
        <taxon>Fungi</taxon>
        <taxon>Dikarya</taxon>
        <taxon>Basidiomycota</taxon>
        <taxon>Ustilaginomycotina</taxon>
        <taxon>Ustilaginomycetes</taxon>
        <taxon>Ustilaginales</taxon>
        <taxon>Ustilaginaceae</taxon>
        <taxon>Ustilago</taxon>
    </lineage>
</organism>
<proteinExistence type="predicted"/>
<evidence type="ECO:0000313" key="4">
    <source>
        <dbReference type="Proteomes" id="UP000179920"/>
    </source>
</evidence>
<evidence type="ECO:0000313" key="3">
    <source>
        <dbReference type="EMBL" id="SAM85185.1"/>
    </source>
</evidence>
<dbReference type="AlphaFoldDB" id="A0A1K0G6C1"/>
<dbReference type="Proteomes" id="UP000179920">
    <property type="component" value="Chromosome XVI"/>
</dbReference>
<reference evidence="4" key="1">
    <citation type="submission" date="2016-04" db="EMBL/GenBank/DDBJ databases">
        <authorList>
            <person name="Guldener U."/>
            <person name="Guldener U."/>
        </authorList>
    </citation>
    <scope>NUCLEOTIDE SEQUENCE [LARGE SCALE GENOMIC DNA]</scope>
    <source>
        <strain evidence="4">UB2112</strain>
    </source>
</reference>
<protein>
    <submittedName>
        <fullName evidence="2">Uncharacterized protein</fullName>
    </submittedName>
</protein>
<accession>A0A1K0G6C1</accession>
<dbReference type="Proteomes" id="UP000179920">
    <property type="component" value="Chromosome IX"/>
</dbReference>
<dbReference type="EMBL" id="LT558125">
    <property type="protein sequence ID" value="SAM83066.1"/>
    <property type="molecule type" value="Genomic_DNA"/>
</dbReference>
<evidence type="ECO:0000256" key="1">
    <source>
        <dbReference type="SAM" id="MobiDB-lite"/>
    </source>
</evidence>
<dbReference type="EMBL" id="LT558132">
    <property type="protein sequence ID" value="SAM85185.1"/>
    <property type="molecule type" value="Genomic_DNA"/>
</dbReference>
<feature type="region of interest" description="Disordered" evidence="1">
    <location>
        <begin position="1"/>
        <end position="22"/>
    </location>
</feature>
<evidence type="ECO:0000313" key="2">
    <source>
        <dbReference type="EMBL" id="SAM83066.1"/>
    </source>
</evidence>
<sequence length="105" mass="11651">MHPSSSSGAHYPAIDAERNVPGDRSGIKEFSYYYTLFQPEPNGQPLTSDALDEHFGTHIHHDGTPVLFTEAVPETKVKDALNSYRKVWIVGPTSGGVQPRYMHLV</sequence>
<gene>
    <name evidence="2" type="ORF">UBRO_03616</name>
    <name evidence="3" type="ORF">UBRO_20879</name>
</gene>